<evidence type="ECO:0000256" key="1">
    <source>
        <dbReference type="ARBA" id="ARBA00004141"/>
    </source>
</evidence>
<comment type="subcellular location">
    <subcellularLocation>
        <location evidence="1">Membrane</location>
        <topology evidence="1">Multi-pass membrane protein</topology>
    </subcellularLocation>
</comment>
<evidence type="ECO:0000313" key="8">
    <source>
        <dbReference type="Proteomes" id="UP000094256"/>
    </source>
</evidence>
<keyword evidence="8" id="KW-1185">Reference proteome</keyword>
<keyword evidence="3 5" id="KW-1133">Transmembrane helix</keyword>
<evidence type="ECO:0000256" key="5">
    <source>
        <dbReference type="SAM" id="Phobius"/>
    </source>
</evidence>
<dbReference type="InterPro" id="IPR036259">
    <property type="entry name" value="MFS_trans_sf"/>
</dbReference>
<feature type="transmembrane region" description="Helical" evidence="5">
    <location>
        <begin position="141"/>
        <end position="163"/>
    </location>
</feature>
<feature type="transmembrane region" description="Helical" evidence="5">
    <location>
        <begin position="372"/>
        <end position="393"/>
    </location>
</feature>
<dbReference type="InterPro" id="IPR020846">
    <property type="entry name" value="MFS_dom"/>
</dbReference>
<name>A0A1B3ZC27_9SPHN</name>
<feature type="transmembrane region" description="Helical" evidence="5">
    <location>
        <begin position="21"/>
        <end position="44"/>
    </location>
</feature>
<feature type="transmembrane region" description="Helical" evidence="5">
    <location>
        <begin position="82"/>
        <end position="102"/>
    </location>
</feature>
<evidence type="ECO:0000256" key="3">
    <source>
        <dbReference type="ARBA" id="ARBA00022989"/>
    </source>
</evidence>
<dbReference type="PROSITE" id="PS00217">
    <property type="entry name" value="SUGAR_TRANSPORT_2"/>
    <property type="match status" value="1"/>
</dbReference>
<feature type="transmembrane region" description="Helical" evidence="5">
    <location>
        <begin position="169"/>
        <end position="190"/>
    </location>
</feature>
<dbReference type="KEGG" id="span:AWL63_14520"/>
<dbReference type="AlphaFoldDB" id="A0A1B3ZC27"/>
<dbReference type="PROSITE" id="PS50850">
    <property type="entry name" value="MFS"/>
    <property type="match status" value="1"/>
</dbReference>
<feature type="transmembrane region" description="Helical" evidence="5">
    <location>
        <begin position="56"/>
        <end position="75"/>
    </location>
</feature>
<dbReference type="InterPro" id="IPR005829">
    <property type="entry name" value="Sugar_transporter_CS"/>
</dbReference>
<keyword evidence="7" id="KW-0813">Transport</keyword>
<dbReference type="PANTHER" id="PTHR23508">
    <property type="entry name" value="CARBOXYLIC ACID TRANSPORTER PROTEIN HOMOLOG"/>
    <property type="match status" value="1"/>
</dbReference>
<dbReference type="CDD" id="cd17316">
    <property type="entry name" value="MFS_SV2_like"/>
    <property type="match status" value="1"/>
</dbReference>
<organism evidence="7 8">
    <name type="scientific">Sphingomonas panacis</name>
    <dbReference type="NCBI Taxonomy" id="1560345"/>
    <lineage>
        <taxon>Bacteria</taxon>
        <taxon>Pseudomonadati</taxon>
        <taxon>Pseudomonadota</taxon>
        <taxon>Alphaproteobacteria</taxon>
        <taxon>Sphingomonadales</taxon>
        <taxon>Sphingomonadaceae</taxon>
        <taxon>Sphingomonas</taxon>
    </lineage>
</organism>
<dbReference type="PANTHER" id="PTHR23508:SF10">
    <property type="entry name" value="CARBOXYLIC ACID TRANSPORTER PROTEIN HOMOLOG"/>
    <property type="match status" value="1"/>
</dbReference>
<dbReference type="Proteomes" id="UP000094256">
    <property type="component" value="Chromosome"/>
</dbReference>
<keyword evidence="4 5" id="KW-0472">Membrane</keyword>
<protein>
    <submittedName>
        <fullName evidence="7">Sugar transporter</fullName>
    </submittedName>
</protein>
<dbReference type="Pfam" id="PF07690">
    <property type="entry name" value="MFS_1"/>
    <property type="match status" value="1"/>
</dbReference>
<dbReference type="RefSeq" id="WP_069205537.1">
    <property type="nucleotide sequence ID" value="NZ_CP014168.1"/>
</dbReference>
<dbReference type="EMBL" id="CP014168">
    <property type="protein sequence ID" value="AOH84988.1"/>
    <property type="molecule type" value="Genomic_DNA"/>
</dbReference>
<reference evidence="7 8" key="1">
    <citation type="submission" date="2016-01" db="EMBL/GenBank/DDBJ databases">
        <title>Complete genome and mega plasmid sequence of Sphingomonas panacis DCY99 elicits systemic resistance in rice to Xanthomonas oryzae.</title>
        <authorList>
            <person name="Kim Y.J."/>
            <person name="Yang D.C."/>
            <person name="Sing P."/>
        </authorList>
    </citation>
    <scope>NUCLEOTIDE SEQUENCE [LARGE SCALE GENOMIC DNA]</scope>
    <source>
        <strain evidence="7 8">DCY99</strain>
    </source>
</reference>
<evidence type="ECO:0000256" key="4">
    <source>
        <dbReference type="ARBA" id="ARBA00023136"/>
    </source>
</evidence>
<dbReference type="InterPro" id="IPR011701">
    <property type="entry name" value="MFS"/>
</dbReference>
<proteinExistence type="predicted"/>
<feature type="transmembrane region" description="Helical" evidence="5">
    <location>
        <begin position="108"/>
        <end position="129"/>
    </location>
</feature>
<feature type="domain" description="Major facilitator superfamily (MFS) profile" evidence="6">
    <location>
        <begin position="17"/>
        <end position="398"/>
    </location>
</feature>
<evidence type="ECO:0000313" key="7">
    <source>
        <dbReference type="EMBL" id="AOH84988.1"/>
    </source>
</evidence>
<feature type="transmembrane region" description="Helical" evidence="5">
    <location>
        <begin position="211"/>
        <end position="231"/>
    </location>
</feature>
<evidence type="ECO:0000256" key="2">
    <source>
        <dbReference type="ARBA" id="ARBA00022692"/>
    </source>
</evidence>
<keyword evidence="2 5" id="KW-0812">Transmembrane</keyword>
<accession>A0A1B3ZC27</accession>
<keyword evidence="7" id="KW-0762">Sugar transport</keyword>
<dbReference type="Gene3D" id="1.20.1250.20">
    <property type="entry name" value="MFS general substrate transporter like domains"/>
    <property type="match status" value="2"/>
</dbReference>
<dbReference type="SUPFAM" id="SSF103473">
    <property type="entry name" value="MFS general substrate transporter"/>
    <property type="match status" value="1"/>
</dbReference>
<evidence type="ECO:0000259" key="6">
    <source>
        <dbReference type="PROSITE" id="PS50850"/>
    </source>
</evidence>
<gene>
    <name evidence="7" type="ORF">AWL63_14520</name>
</gene>
<dbReference type="OrthoDB" id="9784658at2"/>
<sequence>MSIFADLKSLTGAQKSSIWASYLGWTLDAFDFFLMVFMFSAVAREFGTDVKTTAEATFFTLAARPFGAFVFGLLADRYGRRPVMMIVILAFSAFSVLSAFAWSLTSLFVIRALFGFAMGGEWGIGASLVMESIPAKMRGFVSGLLQSGYPSGYFLASLVFFLLFDHIGWRGMFLIGVVPAILVFLIRMHVEESPAFEALSEKPRINPITALLNNWKIALYLVVLMTAFNFFSHGTQDVYPTFLKEQHHLSTQTAGLLAMVMNAGAIVGGIGFGIWSETIGRKRAIIIGALCALPVIPLWAFSSTPLMLGAGAFLMQVAVQGAWGIVPVHLNELSPAAVRGMFPGFAYQLGNLIASRNAVIQASVAESHGGDYGFALALVAGITVVVIVIWTAIGPERRDVDFVAEAKA</sequence>
<dbReference type="GO" id="GO:0046943">
    <property type="term" value="F:carboxylic acid transmembrane transporter activity"/>
    <property type="evidence" value="ECO:0007669"/>
    <property type="project" value="TreeGrafter"/>
</dbReference>
<dbReference type="STRING" id="1560345.AWL63_14520"/>
<feature type="transmembrane region" description="Helical" evidence="5">
    <location>
        <begin position="251"/>
        <end position="272"/>
    </location>
</feature>
<dbReference type="GO" id="GO:0005886">
    <property type="term" value="C:plasma membrane"/>
    <property type="evidence" value="ECO:0007669"/>
    <property type="project" value="TreeGrafter"/>
</dbReference>
<feature type="transmembrane region" description="Helical" evidence="5">
    <location>
        <begin position="284"/>
        <end position="301"/>
    </location>
</feature>